<reference evidence="1 2" key="1">
    <citation type="submission" date="2016-11" db="EMBL/GenBank/DDBJ databases">
        <title>Sphingorhabdus sp. LPB0140, isolated from marine environment.</title>
        <authorList>
            <person name="Kim E."/>
            <person name="Yi H."/>
        </authorList>
    </citation>
    <scope>NUCLEOTIDE SEQUENCE [LARGE SCALE GENOMIC DNA]</scope>
    <source>
        <strain evidence="1 2">LPB0140</strain>
    </source>
</reference>
<gene>
    <name evidence="1" type="ORF">LPB140_11495</name>
</gene>
<evidence type="ECO:0000313" key="1">
    <source>
        <dbReference type="EMBL" id="APG63304.1"/>
    </source>
</evidence>
<organism evidence="1 2">
    <name type="scientific">Sphingorhabdus lutea</name>
    <dbReference type="NCBI Taxonomy" id="1913578"/>
    <lineage>
        <taxon>Bacteria</taxon>
        <taxon>Pseudomonadati</taxon>
        <taxon>Pseudomonadota</taxon>
        <taxon>Alphaproteobacteria</taxon>
        <taxon>Sphingomonadales</taxon>
        <taxon>Sphingomonadaceae</taxon>
        <taxon>Sphingorhabdus</taxon>
    </lineage>
</organism>
<accession>A0A1L3JDU3</accession>
<protein>
    <submittedName>
        <fullName evidence="1">Uncharacterized protein</fullName>
    </submittedName>
</protein>
<proteinExistence type="predicted"/>
<sequence>MISRRAKGGLSGDYMALPLVGYFAGKACFRAPIMPQKLPLSGWWHGCVLVALPCWIPNI</sequence>
<dbReference type="EMBL" id="CP018154">
    <property type="protein sequence ID" value="APG63304.1"/>
    <property type="molecule type" value="Genomic_DNA"/>
</dbReference>
<dbReference type="KEGG" id="sphl:LPB140_11495"/>
<name>A0A1L3JDU3_9SPHN</name>
<dbReference type="AlphaFoldDB" id="A0A1L3JDU3"/>
<dbReference type="Proteomes" id="UP000242561">
    <property type="component" value="Chromosome"/>
</dbReference>
<keyword evidence="2" id="KW-1185">Reference proteome</keyword>
<evidence type="ECO:0000313" key="2">
    <source>
        <dbReference type="Proteomes" id="UP000242561"/>
    </source>
</evidence>